<dbReference type="EMBL" id="GBXM01028474">
    <property type="protein sequence ID" value="JAH80103.1"/>
    <property type="molecule type" value="Transcribed_RNA"/>
</dbReference>
<accession>A0A0E9VS41</accession>
<reference evidence="2" key="1">
    <citation type="submission" date="2014-11" db="EMBL/GenBank/DDBJ databases">
        <authorList>
            <person name="Amaro Gonzalez C."/>
        </authorList>
    </citation>
    <scope>NUCLEOTIDE SEQUENCE</scope>
</reference>
<protein>
    <submittedName>
        <fullName evidence="2">Uncharacterized protein</fullName>
    </submittedName>
</protein>
<organism evidence="2">
    <name type="scientific">Anguilla anguilla</name>
    <name type="common">European freshwater eel</name>
    <name type="synonym">Muraena anguilla</name>
    <dbReference type="NCBI Taxonomy" id="7936"/>
    <lineage>
        <taxon>Eukaryota</taxon>
        <taxon>Metazoa</taxon>
        <taxon>Chordata</taxon>
        <taxon>Craniata</taxon>
        <taxon>Vertebrata</taxon>
        <taxon>Euteleostomi</taxon>
        <taxon>Actinopterygii</taxon>
        <taxon>Neopterygii</taxon>
        <taxon>Teleostei</taxon>
        <taxon>Anguilliformes</taxon>
        <taxon>Anguillidae</taxon>
        <taxon>Anguilla</taxon>
    </lineage>
</organism>
<proteinExistence type="predicted"/>
<evidence type="ECO:0000256" key="1">
    <source>
        <dbReference type="SAM" id="MobiDB-lite"/>
    </source>
</evidence>
<reference evidence="2" key="2">
    <citation type="journal article" date="2015" name="Fish Shellfish Immunol.">
        <title>Early steps in the European eel (Anguilla anguilla)-Vibrio vulnificus interaction in the gills: Role of the RtxA13 toxin.</title>
        <authorList>
            <person name="Callol A."/>
            <person name="Pajuelo D."/>
            <person name="Ebbesson L."/>
            <person name="Teles M."/>
            <person name="MacKenzie S."/>
            <person name="Amaro C."/>
        </authorList>
    </citation>
    <scope>NUCLEOTIDE SEQUENCE</scope>
</reference>
<feature type="region of interest" description="Disordered" evidence="1">
    <location>
        <begin position="1"/>
        <end position="37"/>
    </location>
</feature>
<sequence length="37" mass="4251">MTVQTFHKLEKQQEAQSSTLSLCQEEPPFSGLPVRQF</sequence>
<name>A0A0E9VS41_ANGAN</name>
<evidence type="ECO:0000313" key="2">
    <source>
        <dbReference type="EMBL" id="JAH80103.1"/>
    </source>
</evidence>
<dbReference type="AlphaFoldDB" id="A0A0E9VS41"/>